<name>A0ABR3QQX1_9PLEO</name>
<gene>
    <name evidence="2" type="ORF">SLS60_010238</name>
</gene>
<dbReference type="EMBL" id="JAKJXO020000017">
    <property type="protein sequence ID" value="KAL1594478.1"/>
    <property type="molecule type" value="Genomic_DNA"/>
</dbReference>
<feature type="region of interest" description="Disordered" evidence="1">
    <location>
        <begin position="1"/>
        <end position="123"/>
    </location>
</feature>
<reference evidence="2 3" key="1">
    <citation type="submission" date="2024-02" db="EMBL/GenBank/DDBJ databases">
        <title>De novo assembly and annotation of 12 fungi associated with fruit tree decline syndrome in Ontario, Canada.</title>
        <authorList>
            <person name="Sulman M."/>
            <person name="Ellouze W."/>
            <person name="Ilyukhin E."/>
        </authorList>
    </citation>
    <scope>NUCLEOTIDE SEQUENCE [LARGE SCALE GENOMIC DNA]</scope>
    <source>
        <strain evidence="2 3">M42-189</strain>
    </source>
</reference>
<keyword evidence="3" id="KW-1185">Reference proteome</keyword>
<proteinExistence type="predicted"/>
<organism evidence="2 3">
    <name type="scientific">Paraconiothyrium brasiliense</name>
    <dbReference type="NCBI Taxonomy" id="300254"/>
    <lineage>
        <taxon>Eukaryota</taxon>
        <taxon>Fungi</taxon>
        <taxon>Dikarya</taxon>
        <taxon>Ascomycota</taxon>
        <taxon>Pezizomycotina</taxon>
        <taxon>Dothideomycetes</taxon>
        <taxon>Pleosporomycetidae</taxon>
        <taxon>Pleosporales</taxon>
        <taxon>Massarineae</taxon>
        <taxon>Didymosphaeriaceae</taxon>
        <taxon>Paraconiothyrium</taxon>
    </lineage>
</organism>
<comment type="caution">
    <text evidence="2">The sequence shown here is derived from an EMBL/GenBank/DDBJ whole genome shotgun (WGS) entry which is preliminary data.</text>
</comment>
<feature type="compositionally biased region" description="Basic and acidic residues" evidence="1">
    <location>
        <begin position="42"/>
        <end position="59"/>
    </location>
</feature>
<accession>A0ABR3QQX1</accession>
<evidence type="ECO:0000256" key="1">
    <source>
        <dbReference type="SAM" id="MobiDB-lite"/>
    </source>
</evidence>
<feature type="compositionally biased region" description="Basic residues" evidence="1">
    <location>
        <begin position="84"/>
        <end position="97"/>
    </location>
</feature>
<dbReference type="Proteomes" id="UP001521785">
    <property type="component" value="Unassembled WGS sequence"/>
</dbReference>
<evidence type="ECO:0000313" key="2">
    <source>
        <dbReference type="EMBL" id="KAL1594478.1"/>
    </source>
</evidence>
<evidence type="ECO:0000313" key="3">
    <source>
        <dbReference type="Proteomes" id="UP001521785"/>
    </source>
</evidence>
<sequence length="279" mass="29764">MYHRGHNNNYARRAGPSGNRAGTPGARPDPGRGSILSGSRAQEVRRRRENRHNAVEDRGPQVARSLVDRITYAHGGPGGGGRGRGQRPAHSAPHRGGRGQTGSHAQSRPLIDRMTGGNGIGIGRGAAQAVNHNVQVSATINHNGLSMPPDTQEATLTATSQNTQDPLQGGTQESTFPFDPLFDEVPAAPRVRAPVSTRAQVPPAPIKLVNKRKPTRVVKNPVGIFQNAKLRAVLGGKKIREPKRQPGMLLRMGHAAHGIQGHELTCASPSHDNDDDDEV</sequence>
<protein>
    <submittedName>
        <fullName evidence="2">Uncharacterized protein</fullName>
    </submittedName>
</protein>